<gene>
    <name evidence="9" type="ORF">KGM_208848B</name>
</gene>
<evidence type="ECO:0000256" key="5">
    <source>
        <dbReference type="ARBA" id="ARBA00023136"/>
    </source>
</evidence>
<evidence type="ECO:0000259" key="8">
    <source>
        <dbReference type="Pfam" id="PF03600"/>
    </source>
</evidence>
<keyword evidence="7" id="KW-0732">Signal</keyword>
<keyword evidence="5 6" id="KW-0472">Membrane</keyword>
<feature type="domain" description="Citrate transporter-like" evidence="8">
    <location>
        <begin position="5"/>
        <end position="84"/>
    </location>
</feature>
<evidence type="ECO:0000256" key="2">
    <source>
        <dbReference type="ARBA" id="ARBA00022448"/>
    </source>
</evidence>
<feature type="transmembrane region" description="Helical" evidence="6">
    <location>
        <begin position="37"/>
        <end position="58"/>
    </location>
</feature>
<dbReference type="InParanoid" id="A0A212EMY4"/>
<protein>
    <submittedName>
        <fullName evidence="9">P protein</fullName>
    </submittedName>
</protein>
<keyword evidence="10" id="KW-1185">Reference proteome</keyword>
<evidence type="ECO:0000313" key="10">
    <source>
        <dbReference type="Proteomes" id="UP000007151"/>
    </source>
</evidence>
<dbReference type="Pfam" id="PF03600">
    <property type="entry name" value="CitMHS"/>
    <property type="match status" value="1"/>
</dbReference>
<keyword evidence="4 6" id="KW-1133">Transmembrane helix</keyword>
<comment type="caution">
    <text evidence="9">The sequence shown here is derived from an EMBL/GenBank/DDBJ whole genome shotgun (WGS) entry which is preliminary data.</text>
</comment>
<comment type="subcellular location">
    <subcellularLocation>
        <location evidence="1">Membrane</location>
        <topology evidence="1">Multi-pass membrane protein</topology>
    </subcellularLocation>
</comment>
<feature type="chain" id="PRO_5012103432" evidence="7">
    <location>
        <begin position="20"/>
        <end position="183"/>
    </location>
</feature>
<dbReference type="AlphaFoldDB" id="A0A212EMY4"/>
<feature type="non-terminal residue" evidence="9">
    <location>
        <position position="1"/>
    </location>
</feature>
<keyword evidence="3 6" id="KW-0812">Transmembrane</keyword>
<evidence type="ECO:0000256" key="1">
    <source>
        <dbReference type="ARBA" id="ARBA00004141"/>
    </source>
</evidence>
<dbReference type="EMBL" id="AGBW02013779">
    <property type="protein sequence ID" value="OWR42836.1"/>
    <property type="molecule type" value="Genomic_DNA"/>
</dbReference>
<sequence length="183" mass="20210">SLSLGWTALLGALLLLLLSEREDLEPVLARVEWSTLLFFAALFVMMEVLSKLGLIAWIGRMTETVISQVGEDSRLAVAVMLILWGNQSDVLELLTASDVSDRNIVTAMVERSEKLKAMFSPIKERAERLVMMQSLAGLAAILSRFSVQPAPGAPRKPTIDTRSNIVQVIRGGLPLIFTERRPH</sequence>
<dbReference type="InterPro" id="IPR004680">
    <property type="entry name" value="Cit_transptr-like_dom"/>
</dbReference>
<dbReference type="KEGG" id="dpl:KGM_208848B"/>
<keyword evidence="2" id="KW-0813">Transport</keyword>
<evidence type="ECO:0000313" key="9">
    <source>
        <dbReference type="EMBL" id="OWR42836.1"/>
    </source>
</evidence>
<dbReference type="PANTHER" id="PTHR43568">
    <property type="entry name" value="P PROTEIN"/>
    <property type="match status" value="1"/>
</dbReference>
<feature type="signal peptide" evidence="7">
    <location>
        <begin position="1"/>
        <end position="19"/>
    </location>
</feature>
<accession>A0A212EMY4</accession>
<dbReference type="InterPro" id="IPR051475">
    <property type="entry name" value="Diverse_Ion_Transporter"/>
</dbReference>
<reference evidence="9 10" key="1">
    <citation type="journal article" date="2011" name="Cell">
        <title>The monarch butterfly genome yields insights into long-distance migration.</title>
        <authorList>
            <person name="Zhan S."/>
            <person name="Merlin C."/>
            <person name="Boore J.L."/>
            <person name="Reppert S.M."/>
        </authorList>
    </citation>
    <scope>NUCLEOTIDE SEQUENCE [LARGE SCALE GENOMIC DNA]</scope>
    <source>
        <strain evidence="9">F-2</strain>
    </source>
</reference>
<dbReference type="PANTHER" id="PTHR43568:SF1">
    <property type="entry name" value="P PROTEIN"/>
    <property type="match status" value="1"/>
</dbReference>
<name>A0A212EMY4_DANPL</name>
<dbReference type="STRING" id="278856.A0A212EMY4"/>
<dbReference type="Proteomes" id="UP000007151">
    <property type="component" value="Unassembled WGS sequence"/>
</dbReference>
<evidence type="ECO:0000256" key="4">
    <source>
        <dbReference type="ARBA" id="ARBA00022989"/>
    </source>
</evidence>
<evidence type="ECO:0000256" key="7">
    <source>
        <dbReference type="SAM" id="SignalP"/>
    </source>
</evidence>
<organism evidence="9 10">
    <name type="scientific">Danaus plexippus plexippus</name>
    <dbReference type="NCBI Taxonomy" id="278856"/>
    <lineage>
        <taxon>Eukaryota</taxon>
        <taxon>Metazoa</taxon>
        <taxon>Ecdysozoa</taxon>
        <taxon>Arthropoda</taxon>
        <taxon>Hexapoda</taxon>
        <taxon>Insecta</taxon>
        <taxon>Pterygota</taxon>
        <taxon>Neoptera</taxon>
        <taxon>Endopterygota</taxon>
        <taxon>Lepidoptera</taxon>
        <taxon>Glossata</taxon>
        <taxon>Ditrysia</taxon>
        <taxon>Papilionoidea</taxon>
        <taxon>Nymphalidae</taxon>
        <taxon>Danainae</taxon>
        <taxon>Danaini</taxon>
        <taxon>Danaina</taxon>
        <taxon>Danaus</taxon>
        <taxon>Danaus</taxon>
    </lineage>
</organism>
<dbReference type="GO" id="GO:0016020">
    <property type="term" value="C:membrane"/>
    <property type="evidence" value="ECO:0007669"/>
    <property type="project" value="UniProtKB-SubCell"/>
</dbReference>
<evidence type="ECO:0000256" key="6">
    <source>
        <dbReference type="SAM" id="Phobius"/>
    </source>
</evidence>
<proteinExistence type="predicted"/>
<evidence type="ECO:0000256" key="3">
    <source>
        <dbReference type="ARBA" id="ARBA00022692"/>
    </source>
</evidence>
<dbReference type="GO" id="GO:0055085">
    <property type="term" value="P:transmembrane transport"/>
    <property type="evidence" value="ECO:0007669"/>
    <property type="project" value="InterPro"/>
</dbReference>